<comment type="caution">
    <text evidence="1">The sequence shown here is derived from an EMBL/GenBank/DDBJ whole genome shotgun (WGS) entry which is preliminary data.</text>
</comment>
<evidence type="ECO:0000313" key="2">
    <source>
        <dbReference type="Proteomes" id="UP000796880"/>
    </source>
</evidence>
<keyword evidence="2" id="KW-1185">Reference proteome</keyword>
<sequence>MSPINDTYATLPEEIKGKNDIIKGFSIMDNLKILKVMRNDSSNVELFKVIKNDNDKITYARTFLEDIESEGKKEIRLMARKKVYVVFKDRHLGIYSTGSRADCRRSRGSAFRPCRASFDRGLVVGSRSVAVSELQLGVGIEFCKELGIGVCVGSRDLVDCWIWWICRGRFAGFGGSAKHAGNQGDRRECFRTFLISASYLQNMSMRKPLLRPLLQQLSVKMQGEWRPQTNGGAQPPFAMVRGNAITGSSYAAAVLSGNSVHAPVILDNQNVPIRKGNFISVRVNDIAYKECIALCHFSLITKVHSRGEKLWKHDDLFLKLQSIWKLSKWKLIHLGRGYFHVLLHSEEDRKKVWSQGLGKISVELGILASSILFDLARGAVRAGPYGMIAYDPDIALIAFSETWI</sequence>
<name>A0A8K0HP03_9ROSA</name>
<protein>
    <submittedName>
        <fullName evidence="1">Uncharacterized protein</fullName>
    </submittedName>
</protein>
<reference evidence="1" key="1">
    <citation type="submission" date="2020-03" db="EMBL/GenBank/DDBJ databases">
        <title>A high-quality chromosome-level genome assembly of a woody plant with both climbing and erect habits, Rhamnella rubrinervis.</title>
        <authorList>
            <person name="Lu Z."/>
            <person name="Yang Y."/>
            <person name="Zhu X."/>
            <person name="Sun Y."/>
        </authorList>
    </citation>
    <scope>NUCLEOTIDE SEQUENCE</scope>
    <source>
        <strain evidence="1">BYM</strain>
        <tissue evidence="1">Leaf</tissue>
    </source>
</reference>
<dbReference type="Proteomes" id="UP000796880">
    <property type="component" value="Unassembled WGS sequence"/>
</dbReference>
<dbReference type="AlphaFoldDB" id="A0A8K0HP03"/>
<evidence type="ECO:0000313" key="1">
    <source>
        <dbReference type="EMBL" id="KAF3455115.1"/>
    </source>
</evidence>
<dbReference type="EMBL" id="VOIH02000002">
    <property type="protein sequence ID" value="KAF3455115.1"/>
    <property type="molecule type" value="Genomic_DNA"/>
</dbReference>
<accession>A0A8K0HP03</accession>
<proteinExistence type="predicted"/>
<organism evidence="1 2">
    <name type="scientific">Rhamnella rubrinervis</name>
    <dbReference type="NCBI Taxonomy" id="2594499"/>
    <lineage>
        <taxon>Eukaryota</taxon>
        <taxon>Viridiplantae</taxon>
        <taxon>Streptophyta</taxon>
        <taxon>Embryophyta</taxon>
        <taxon>Tracheophyta</taxon>
        <taxon>Spermatophyta</taxon>
        <taxon>Magnoliopsida</taxon>
        <taxon>eudicotyledons</taxon>
        <taxon>Gunneridae</taxon>
        <taxon>Pentapetalae</taxon>
        <taxon>rosids</taxon>
        <taxon>fabids</taxon>
        <taxon>Rosales</taxon>
        <taxon>Rhamnaceae</taxon>
        <taxon>rhamnoid group</taxon>
        <taxon>Rhamneae</taxon>
        <taxon>Rhamnella</taxon>
    </lineage>
</organism>
<gene>
    <name evidence="1" type="ORF">FNV43_RR05563</name>
</gene>
<dbReference type="OrthoDB" id="1420620at2759"/>